<evidence type="ECO:0000259" key="1">
    <source>
        <dbReference type="Pfam" id="PF13358"/>
    </source>
</evidence>
<dbReference type="Gene3D" id="3.30.420.10">
    <property type="entry name" value="Ribonuclease H-like superfamily/Ribonuclease H"/>
    <property type="match status" value="1"/>
</dbReference>
<organism evidence="3 4">
    <name type="scientific">Phytophthora cactorum</name>
    <dbReference type="NCBI Taxonomy" id="29920"/>
    <lineage>
        <taxon>Eukaryota</taxon>
        <taxon>Sar</taxon>
        <taxon>Stramenopiles</taxon>
        <taxon>Oomycota</taxon>
        <taxon>Peronosporomycetes</taxon>
        <taxon>Peronosporales</taxon>
        <taxon>Peronosporaceae</taxon>
        <taxon>Phytophthora</taxon>
    </lineage>
</organism>
<reference evidence="2" key="2">
    <citation type="submission" date="2018-05" db="EMBL/GenBank/DDBJ databases">
        <title>Effector identification in a new, highly contiguous assembly of the strawberry crown rot pathogen Phytophthora cactorum.</title>
        <authorList>
            <person name="Armitage A.D."/>
            <person name="Nellist C.F."/>
            <person name="Bates H."/>
            <person name="Vickerstaff R.J."/>
            <person name="Harrison R.J."/>
        </authorList>
    </citation>
    <scope>NUCLEOTIDE SEQUENCE</scope>
    <source>
        <strain evidence="2">P421</strain>
    </source>
</reference>
<gene>
    <name evidence="3" type="ORF">PC110_g9391</name>
    <name evidence="2" type="ORF">PC129_g5107</name>
</gene>
<comment type="caution">
    <text evidence="3">The sequence shown here is derived from an EMBL/GenBank/DDBJ whole genome shotgun (WGS) entry which is preliminary data.</text>
</comment>
<evidence type="ECO:0000313" key="2">
    <source>
        <dbReference type="EMBL" id="KAG3224224.1"/>
    </source>
</evidence>
<dbReference type="EMBL" id="RCMV01000119">
    <property type="protein sequence ID" value="KAG3224224.1"/>
    <property type="molecule type" value="Genomic_DNA"/>
</dbReference>
<keyword evidence="4" id="KW-1185">Reference proteome</keyword>
<proteinExistence type="predicted"/>
<dbReference type="InterPro" id="IPR036397">
    <property type="entry name" value="RNaseH_sf"/>
</dbReference>
<dbReference type="Pfam" id="PF13358">
    <property type="entry name" value="DDE_3"/>
    <property type="match status" value="1"/>
</dbReference>
<dbReference type="Proteomes" id="UP000760860">
    <property type="component" value="Unassembled WGS sequence"/>
</dbReference>
<evidence type="ECO:0000313" key="3">
    <source>
        <dbReference type="EMBL" id="RAW34272.1"/>
    </source>
</evidence>
<sequence>MGIGEDYKFVHDGAPSHRSKLVKAYLKEKKVEVLQHPAQSPDLIPIENLWAHVKQELNKAPASSIEDLKLKIQAIWYDIEPDRVQKLYQSMSKRLQQVQDNFGGHKKY</sequence>
<reference evidence="3 4" key="1">
    <citation type="submission" date="2018-01" db="EMBL/GenBank/DDBJ databases">
        <title>Draft genome of the strawberry crown rot pathogen Phytophthora cactorum.</title>
        <authorList>
            <person name="Armitage A.D."/>
            <person name="Lysoe E."/>
            <person name="Nellist C.F."/>
            <person name="Harrison R.J."/>
            <person name="Brurberg M.B."/>
        </authorList>
    </citation>
    <scope>NUCLEOTIDE SEQUENCE [LARGE SCALE GENOMIC DNA]</scope>
    <source>
        <strain evidence="3 4">10300</strain>
    </source>
</reference>
<dbReference type="InterPro" id="IPR038717">
    <property type="entry name" value="Tc1-like_DDE_dom"/>
</dbReference>
<feature type="domain" description="Tc1-like transposase DDE" evidence="1">
    <location>
        <begin position="9"/>
        <end position="69"/>
    </location>
</feature>
<dbReference type="EMBL" id="MJFZ01000206">
    <property type="protein sequence ID" value="RAW34272.1"/>
    <property type="molecule type" value="Genomic_DNA"/>
</dbReference>
<dbReference type="AlphaFoldDB" id="A0A329SFE8"/>
<dbReference type="OrthoDB" id="123947at2759"/>
<dbReference type="GO" id="GO:0003676">
    <property type="term" value="F:nucleic acid binding"/>
    <property type="evidence" value="ECO:0007669"/>
    <property type="project" value="InterPro"/>
</dbReference>
<dbReference type="VEuPathDB" id="FungiDB:PC110_g9391"/>
<accession>A0A329SFE8</accession>
<name>A0A329SFE8_9STRA</name>
<evidence type="ECO:0000313" key="4">
    <source>
        <dbReference type="Proteomes" id="UP000251314"/>
    </source>
</evidence>
<dbReference type="Proteomes" id="UP000251314">
    <property type="component" value="Unassembled WGS sequence"/>
</dbReference>
<dbReference type="STRING" id="29920.A0A329SFE8"/>
<protein>
    <recommendedName>
        <fullName evidence="1">Tc1-like transposase DDE domain-containing protein</fullName>
    </recommendedName>
</protein>